<dbReference type="Proteomes" id="UP000276133">
    <property type="component" value="Unassembled WGS sequence"/>
</dbReference>
<sequence>MDLKQIEMDLSLKLEIGQAADYLEFVQCVTEIKYRSKFEMVDAKVGFACPIAELNDEKKTNPDLFISHSFKS</sequence>
<protein>
    <submittedName>
        <fullName evidence="1">Uncharacterized protein</fullName>
    </submittedName>
</protein>
<keyword evidence="2" id="KW-1185">Reference proteome</keyword>
<accession>A0A3M7S597</accession>
<proteinExistence type="predicted"/>
<comment type="caution">
    <text evidence="1">The sequence shown here is derived from an EMBL/GenBank/DDBJ whole genome shotgun (WGS) entry which is preliminary data.</text>
</comment>
<evidence type="ECO:0000313" key="2">
    <source>
        <dbReference type="Proteomes" id="UP000276133"/>
    </source>
</evidence>
<organism evidence="1 2">
    <name type="scientific">Brachionus plicatilis</name>
    <name type="common">Marine rotifer</name>
    <name type="synonym">Brachionus muelleri</name>
    <dbReference type="NCBI Taxonomy" id="10195"/>
    <lineage>
        <taxon>Eukaryota</taxon>
        <taxon>Metazoa</taxon>
        <taxon>Spiralia</taxon>
        <taxon>Gnathifera</taxon>
        <taxon>Rotifera</taxon>
        <taxon>Eurotatoria</taxon>
        <taxon>Monogononta</taxon>
        <taxon>Pseudotrocha</taxon>
        <taxon>Ploima</taxon>
        <taxon>Brachionidae</taxon>
        <taxon>Brachionus</taxon>
    </lineage>
</organism>
<name>A0A3M7S597_BRAPC</name>
<evidence type="ECO:0000313" key="1">
    <source>
        <dbReference type="EMBL" id="RNA30986.1"/>
    </source>
</evidence>
<gene>
    <name evidence="1" type="ORF">BpHYR1_033017</name>
</gene>
<reference evidence="1 2" key="1">
    <citation type="journal article" date="2018" name="Sci. Rep.">
        <title>Genomic signatures of local adaptation to the degree of environmental predictability in rotifers.</title>
        <authorList>
            <person name="Franch-Gras L."/>
            <person name="Hahn C."/>
            <person name="Garcia-Roger E.M."/>
            <person name="Carmona M.J."/>
            <person name="Serra M."/>
            <person name="Gomez A."/>
        </authorList>
    </citation>
    <scope>NUCLEOTIDE SEQUENCE [LARGE SCALE GENOMIC DNA]</scope>
    <source>
        <strain evidence="1">HYR1</strain>
    </source>
</reference>
<dbReference type="AlphaFoldDB" id="A0A3M7S597"/>
<dbReference type="EMBL" id="REGN01002005">
    <property type="protein sequence ID" value="RNA30986.1"/>
    <property type="molecule type" value="Genomic_DNA"/>
</dbReference>